<comment type="function">
    <text evidence="12 13">RNA polymerase that catalyzes the synthesis of short RNA molecules used as primers for DNA polymerase during DNA replication.</text>
</comment>
<evidence type="ECO:0000256" key="14">
    <source>
        <dbReference type="PIRSR" id="PIRSR002811-1"/>
    </source>
</evidence>
<comment type="similarity">
    <text evidence="12 13">Belongs to the DnaG primase family.</text>
</comment>
<dbReference type="GO" id="GO:0006269">
    <property type="term" value="P:DNA replication, synthesis of primer"/>
    <property type="evidence" value="ECO:0007669"/>
    <property type="project" value="UniProtKB-UniRule"/>
</dbReference>
<reference evidence="16" key="1">
    <citation type="journal article" date="2015" name="Nature">
        <title>rRNA introns, odd ribosomes, and small enigmatic genomes across a large radiation of phyla.</title>
        <authorList>
            <person name="Brown C.T."/>
            <person name="Hug L.A."/>
            <person name="Thomas B.C."/>
            <person name="Sharon I."/>
            <person name="Castelle C.J."/>
            <person name="Singh A."/>
            <person name="Wilkins M.J."/>
            <person name="Williams K.H."/>
            <person name="Banfield J.F."/>
        </authorList>
    </citation>
    <scope>NUCLEOTIDE SEQUENCE [LARGE SCALE GENOMIC DNA]</scope>
</reference>
<dbReference type="InterPro" id="IPR034151">
    <property type="entry name" value="TOPRIM_DnaG_bac"/>
</dbReference>
<comment type="subunit">
    <text evidence="12">Monomer. Interacts with DnaB.</text>
</comment>
<keyword evidence="5 12" id="KW-0235">DNA replication</keyword>
<accession>A0A0G1T232</accession>
<dbReference type="Pfam" id="PF01807">
    <property type="entry name" value="Zn_ribbon_DnaG"/>
    <property type="match status" value="1"/>
</dbReference>
<comment type="cofactor">
    <cofactor evidence="12 13 14">
        <name>Zn(2+)</name>
        <dbReference type="ChEBI" id="CHEBI:29105"/>
    </cofactor>
    <text evidence="12 13 14">Binds 1 zinc ion per monomer.</text>
</comment>
<evidence type="ECO:0000256" key="8">
    <source>
        <dbReference type="ARBA" id="ARBA00022833"/>
    </source>
</evidence>
<dbReference type="Gene3D" id="3.40.1360.10">
    <property type="match status" value="1"/>
</dbReference>
<feature type="domain" description="Toprim" evidence="15">
    <location>
        <begin position="260"/>
        <end position="350"/>
    </location>
</feature>
<dbReference type="Pfam" id="PF13662">
    <property type="entry name" value="Toprim_4"/>
    <property type="match status" value="1"/>
</dbReference>
<protein>
    <recommendedName>
        <fullName evidence="12 13">DNA primase</fullName>
        <ecNumber evidence="12">2.7.7.101</ecNumber>
    </recommendedName>
</protein>
<dbReference type="GO" id="GO:0003677">
    <property type="term" value="F:DNA binding"/>
    <property type="evidence" value="ECO:0007669"/>
    <property type="project" value="UniProtKB-KW"/>
</dbReference>
<evidence type="ECO:0000256" key="5">
    <source>
        <dbReference type="ARBA" id="ARBA00022705"/>
    </source>
</evidence>
<comment type="domain">
    <text evidence="12">Contains an N-terminal zinc-binding domain, a central core domain that contains the primase activity, and a C-terminal DnaB-binding domain.</text>
</comment>
<dbReference type="InterPro" id="IPR036977">
    <property type="entry name" value="DNA_primase_Znf_CHC2"/>
</dbReference>
<dbReference type="FunFam" id="3.90.580.10:FF:000001">
    <property type="entry name" value="DNA primase"/>
    <property type="match status" value="1"/>
</dbReference>
<dbReference type="GO" id="GO:0000428">
    <property type="term" value="C:DNA-directed RNA polymerase complex"/>
    <property type="evidence" value="ECO:0007669"/>
    <property type="project" value="UniProtKB-KW"/>
</dbReference>
<dbReference type="InterPro" id="IPR013264">
    <property type="entry name" value="DNAG_N"/>
</dbReference>
<dbReference type="HAMAP" id="MF_00974">
    <property type="entry name" value="DNA_primase_DnaG"/>
    <property type="match status" value="1"/>
</dbReference>
<evidence type="ECO:0000256" key="11">
    <source>
        <dbReference type="ARBA" id="ARBA00023163"/>
    </source>
</evidence>
<keyword evidence="4 12" id="KW-0548">Nucleotidyltransferase</keyword>
<name>A0A0G1T232_9BACT</name>
<dbReference type="PIRSF" id="PIRSF002811">
    <property type="entry name" value="DnaG"/>
    <property type="match status" value="1"/>
</dbReference>
<sequence length="594" mass="66772">MDSPVQKIKERLGIEEIASSYIKLERAGANLKARCPFHNEKTPSFFLSPDRGTYYCFGCGASGDIFTFVEEFEGLDFKGALKMLAERAGVELPRYNKADQENKSEKEKLYEIMEEATNYFENNLGENQEVLEYLKTRGLNEKSIKDFRIGFAILDWRKLYDHLKGRGFADNEIERAGLAKKPDDAGKAMYDRFRGRIMFPIMDSSGRVVAFSGRIFKDDLPAQAGGKSAKYLNSPETPIFSKNAVLYGIDRAKESIRKNNFSILVEGQMDLVMSHQAGYRNTVATSGTALSDSEFSKENIISNLGLVRRLSQNIVLAFDGDQAGEKAAERAGLIALSLGMDVKVAEMSEDVDPADLIKSGGAEAWREAIKNSKHIIEFAASKILKKNEGDIRKAGREIREKVLLLIAALPSAIEKAHFLKKVGEMSGIGESALQDDFKKVEVSAGEVREVKDTEAKLDTVRRQDYIKRKLLGIILWQRSLKESGVDTSEILKELQNVSQKGEEELLKETGTPPDDLIFEAEVFYHDPDLLKKDTEEMFLNLREEILKEELAVKMRELFHAEESKDQAGAAEIFKECQTLNNKLQEIKNSRIKVV</sequence>
<evidence type="ECO:0000256" key="2">
    <source>
        <dbReference type="ARBA" id="ARBA00022515"/>
    </source>
</evidence>
<dbReference type="SMART" id="SM00400">
    <property type="entry name" value="ZnF_CHCC"/>
    <property type="match status" value="1"/>
</dbReference>
<keyword evidence="3 12" id="KW-0808">Transferase</keyword>
<dbReference type="GO" id="GO:0008270">
    <property type="term" value="F:zinc ion binding"/>
    <property type="evidence" value="ECO:0007669"/>
    <property type="project" value="UniProtKB-UniRule"/>
</dbReference>
<evidence type="ECO:0000259" key="15">
    <source>
        <dbReference type="PROSITE" id="PS50880"/>
    </source>
</evidence>
<evidence type="ECO:0000256" key="3">
    <source>
        <dbReference type="ARBA" id="ARBA00022679"/>
    </source>
</evidence>
<keyword evidence="8 12" id="KW-0862">Zinc</keyword>
<dbReference type="InterPro" id="IPR037068">
    <property type="entry name" value="DNA_primase_core_N_sf"/>
</dbReference>
<dbReference type="GO" id="GO:0005737">
    <property type="term" value="C:cytoplasm"/>
    <property type="evidence" value="ECO:0007669"/>
    <property type="project" value="TreeGrafter"/>
</dbReference>
<dbReference type="Gene3D" id="3.90.980.10">
    <property type="entry name" value="DNA primase, catalytic core, N-terminal domain"/>
    <property type="match status" value="1"/>
</dbReference>
<keyword evidence="9" id="KW-0460">Magnesium</keyword>
<feature type="zinc finger region" description="CHC2-type" evidence="12 14">
    <location>
        <begin position="35"/>
        <end position="59"/>
    </location>
</feature>
<dbReference type="AlphaFoldDB" id="A0A0G1T232"/>
<comment type="caution">
    <text evidence="16">The sequence shown here is derived from an EMBL/GenBank/DDBJ whole genome shotgun (WGS) entry which is preliminary data.</text>
</comment>
<dbReference type="PROSITE" id="PS50880">
    <property type="entry name" value="TOPRIM"/>
    <property type="match status" value="1"/>
</dbReference>
<evidence type="ECO:0000256" key="1">
    <source>
        <dbReference type="ARBA" id="ARBA00022478"/>
    </source>
</evidence>
<dbReference type="PANTHER" id="PTHR30313:SF2">
    <property type="entry name" value="DNA PRIMASE"/>
    <property type="match status" value="1"/>
</dbReference>
<keyword evidence="2 12" id="KW-0639">Primosome</keyword>
<keyword evidence="10 12" id="KW-0238">DNA-binding</keyword>
<dbReference type="InterPro" id="IPR006171">
    <property type="entry name" value="TOPRIM_dom"/>
</dbReference>
<dbReference type="InterPro" id="IPR006295">
    <property type="entry name" value="DNA_primase_DnaG"/>
</dbReference>
<dbReference type="Pfam" id="PF08275">
    <property type="entry name" value="DNAG_N"/>
    <property type="match status" value="1"/>
</dbReference>
<evidence type="ECO:0000256" key="12">
    <source>
        <dbReference type="HAMAP-Rule" id="MF_00974"/>
    </source>
</evidence>
<dbReference type="InterPro" id="IPR030846">
    <property type="entry name" value="DnaG_bac"/>
</dbReference>
<dbReference type="PANTHER" id="PTHR30313">
    <property type="entry name" value="DNA PRIMASE"/>
    <property type="match status" value="1"/>
</dbReference>
<evidence type="ECO:0000313" key="17">
    <source>
        <dbReference type="Proteomes" id="UP000034879"/>
    </source>
</evidence>
<dbReference type="InterPro" id="IPR050219">
    <property type="entry name" value="DnaG_primase"/>
</dbReference>
<keyword evidence="1 12" id="KW-0240">DNA-directed RNA polymerase</keyword>
<gene>
    <name evidence="12" type="primary">dnaG</name>
    <name evidence="16" type="ORF">UY01_C0004G0024</name>
</gene>
<keyword evidence="7 12" id="KW-0863">Zinc-finger</keyword>
<dbReference type="EMBL" id="LCOJ01000004">
    <property type="protein sequence ID" value="KKU75797.1"/>
    <property type="molecule type" value="Genomic_DNA"/>
</dbReference>
<dbReference type="Gene3D" id="3.90.580.10">
    <property type="entry name" value="Zinc finger, CHC2-type domain"/>
    <property type="match status" value="1"/>
</dbReference>
<dbReference type="PATRIC" id="fig|1618749.3.peg.123"/>
<keyword evidence="6 12" id="KW-0479">Metal-binding</keyword>
<evidence type="ECO:0000256" key="13">
    <source>
        <dbReference type="PIRNR" id="PIRNR002811"/>
    </source>
</evidence>
<evidence type="ECO:0000256" key="4">
    <source>
        <dbReference type="ARBA" id="ARBA00022695"/>
    </source>
</evidence>
<dbReference type="SMART" id="SM00493">
    <property type="entry name" value="TOPRIM"/>
    <property type="match status" value="1"/>
</dbReference>
<evidence type="ECO:0000256" key="7">
    <source>
        <dbReference type="ARBA" id="ARBA00022771"/>
    </source>
</evidence>
<evidence type="ECO:0000313" key="16">
    <source>
        <dbReference type="EMBL" id="KKU75797.1"/>
    </source>
</evidence>
<organism evidence="16 17">
    <name type="scientific">Candidatus Nomurabacteria bacterium GW2011_GWB1_47_6</name>
    <dbReference type="NCBI Taxonomy" id="1618749"/>
    <lineage>
        <taxon>Bacteria</taxon>
        <taxon>Candidatus Nomuraibacteriota</taxon>
    </lineage>
</organism>
<dbReference type="EC" id="2.7.7.101" evidence="12"/>
<dbReference type="SUPFAM" id="SSF56731">
    <property type="entry name" value="DNA primase core"/>
    <property type="match status" value="1"/>
</dbReference>
<dbReference type="Proteomes" id="UP000034879">
    <property type="component" value="Unassembled WGS sequence"/>
</dbReference>
<keyword evidence="11 12" id="KW-0804">Transcription</keyword>
<comment type="catalytic activity">
    <reaction evidence="12">
        <text>ssDNA + n NTP = ssDNA/pppN(pN)n-1 hybrid + (n-1) diphosphate.</text>
        <dbReference type="EC" id="2.7.7.101"/>
    </reaction>
</comment>
<dbReference type="NCBIfam" id="TIGR01391">
    <property type="entry name" value="dnaG"/>
    <property type="match status" value="1"/>
</dbReference>
<dbReference type="GO" id="GO:0003899">
    <property type="term" value="F:DNA-directed RNA polymerase activity"/>
    <property type="evidence" value="ECO:0007669"/>
    <property type="project" value="UniProtKB-UniRule"/>
</dbReference>
<evidence type="ECO:0000256" key="9">
    <source>
        <dbReference type="ARBA" id="ARBA00022842"/>
    </source>
</evidence>
<evidence type="ECO:0000256" key="10">
    <source>
        <dbReference type="ARBA" id="ARBA00023125"/>
    </source>
</evidence>
<proteinExistence type="inferred from homology"/>
<dbReference type="InterPro" id="IPR002694">
    <property type="entry name" value="Znf_CHC2"/>
</dbReference>
<dbReference type="SUPFAM" id="SSF57783">
    <property type="entry name" value="Zinc beta-ribbon"/>
    <property type="match status" value="1"/>
</dbReference>
<dbReference type="GO" id="GO:1990077">
    <property type="term" value="C:primosome complex"/>
    <property type="evidence" value="ECO:0007669"/>
    <property type="project" value="UniProtKB-KW"/>
</dbReference>
<evidence type="ECO:0000256" key="6">
    <source>
        <dbReference type="ARBA" id="ARBA00022723"/>
    </source>
</evidence>
<dbReference type="CDD" id="cd03364">
    <property type="entry name" value="TOPRIM_DnaG_primases"/>
    <property type="match status" value="1"/>
</dbReference>